<protein>
    <recommendedName>
        <fullName evidence="4">Lipoprotein</fullName>
    </recommendedName>
</protein>
<dbReference type="RefSeq" id="WP_004366295.1">
    <property type="nucleotide sequence ID" value="NZ_AMXF01000112.1"/>
</dbReference>
<evidence type="ECO:0008006" key="4">
    <source>
        <dbReference type="Google" id="ProtNLM"/>
    </source>
</evidence>
<dbReference type="PROSITE" id="PS51257">
    <property type="entry name" value="PROKAR_LIPOPROTEIN"/>
    <property type="match status" value="1"/>
</dbReference>
<evidence type="ECO:0000313" key="3">
    <source>
        <dbReference type="Proteomes" id="UP000013047"/>
    </source>
</evidence>
<dbReference type="Proteomes" id="UP000013047">
    <property type="component" value="Unassembled WGS sequence"/>
</dbReference>
<feature type="coiled-coil region" evidence="1">
    <location>
        <begin position="268"/>
        <end position="295"/>
    </location>
</feature>
<dbReference type="EMBL" id="AMXF01000112">
    <property type="protein sequence ID" value="ENO96389.1"/>
    <property type="molecule type" value="Genomic_DNA"/>
</dbReference>
<evidence type="ECO:0000256" key="1">
    <source>
        <dbReference type="SAM" id="Coils"/>
    </source>
</evidence>
<comment type="caution">
    <text evidence="2">The sequence shown here is derived from an EMBL/GenBank/DDBJ whole genome shotgun (WGS) entry which is preliminary data.</text>
</comment>
<reference evidence="2 3" key="1">
    <citation type="submission" date="2012-09" db="EMBL/GenBank/DDBJ databases">
        <title>Draft Genome Sequences of 6 Strains from Genus Thauera.</title>
        <authorList>
            <person name="Liu B."/>
            <person name="Shapleigh J.P."/>
            <person name="Frostegard A.H."/>
        </authorList>
    </citation>
    <scope>NUCLEOTIDE SEQUENCE [LARGE SCALE GENOMIC DNA]</scope>
    <source>
        <strain evidence="2 3">B4P</strain>
    </source>
</reference>
<dbReference type="OrthoDB" id="9838865at2"/>
<accession>N6ZWC6</accession>
<keyword evidence="3" id="KW-1185">Reference proteome</keyword>
<name>N6ZWC6_9RHOO</name>
<dbReference type="AlphaFoldDB" id="N6ZWC6"/>
<sequence length="698" mass="73030">MNKNISAMALAVAGAMLVVGCGGGGGGGSEAPAPAPVTSSMTVTPSLGKFNTSCSVEALKADGSVLDSVKVGADGKAVLSFVRPEGPIVARVKGADGCQYFDEAARAPKDFVAGRVLNALLTEFRSEVGVHVLTHLAASGLLTSAGKLETGVTPQAIRAGQEETRLRFLQDGAGLFDAPVLIGSESDRVTSTDPASRLAIVLAVLSGLVDVSNPDAAAGLLQDTDSLGSFATKLAEIAEVYAPAVQAELVAKIEAPKSVEAVTDDVTEAVYESEIDQARTMLRALREQILAMSNDSGTGSLDKQYERMRNETTNQLELLGAIDELEVLTKAASVMLGVYPGAAAVDTTQTFVWGYEGGCEIQSAGASAACRIYRDGSVLEVGLDKTTDGRVGWNLVREEFWGAYGGNSGETAYTGYTGTIGFTGTTARLSGRYAPMAEGAAATLVDVDVTVSGDQEVTKDYKLKGTGVLSSVDAQDASLFKAEISNLSFDMGGVAGKIVSPALDVTLVASSPNFRFTGRLEASGVLESQAPGQDWIDYQPAAAKLSGKFENVPEQFTLFDGLFTLGQNWSNGYKPYEDESASNFAKLQGSFVGTLFEAKDKAGLTLNLQAKRDEWLKESLSFDFATGNGVALQGSAARTEGSPADPEWVWNLANNNGVKLSYSEYSQNGEVLAADGRKLGSIGRDMVSFIDGTSESLF</sequence>
<keyword evidence="1" id="KW-0175">Coiled coil</keyword>
<evidence type="ECO:0000313" key="2">
    <source>
        <dbReference type="EMBL" id="ENO96389.1"/>
    </source>
</evidence>
<gene>
    <name evidence="2" type="ORF">C667_14182</name>
</gene>
<organism evidence="2 3">
    <name type="scientific">Thauera phenylacetica B4P</name>
    <dbReference type="NCBI Taxonomy" id="1234382"/>
    <lineage>
        <taxon>Bacteria</taxon>
        <taxon>Pseudomonadati</taxon>
        <taxon>Pseudomonadota</taxon>
        <taxon>Betaproteobacteria</taxon>
        <taxon>Rhodocyclales</taxon>
        <taxon>Zoogloeaceae</taxon>
        <taxon>Thauera</taxon>
    </lineage>
</organism>
<proteinExistence type="predicted"/>